<gene>
    <name evidence="7" type="ORF">FYJ68_07045</name>
</gene>
<evidence type="ECO:0000313" key="8">
    <source>
        <dbReference type="Proteomes" id="UP000469325"/>
    </source>
</evidence>
<evidence type="ECO:0000256" key="2">
    <source>
        <dbReference type="ARBA" id="ARBA00022898"/>
    </source>
</evidence>
<keyword evidence="4" id="KW-0238">DNA-binding</keyword>
<dbReference type="SUPFAM" id="SSF53383">
    <property type="entry name" value="PLP-dependent transferases"/>
    <property type="match status" value="1"/>
</dbReference>
<comment type="similarity">
    <text evidence="1">In the C-terminal section; belongs to the class-I pyridoxal-phosphate-dependent aminotransferase family.</text>
</comment>
<organism evidence="7 8">
    <name type="scientific">Olsenella porci</name>
    <dbReference type="NCBI Taxonomy" id="2652279"/>
    <lineage>
        <taxon>Bacteria</taxon>
        <taxon>Bacillati</taxon>
        <taxon>Actinomycetota</taxon>
        <taxon>Coriobacteriia</taxon>
        <taxon>Coriobacteriales</taxon>
        <taxon>Atopobiaceae</taxon>
        <taxon>Olsenella</taxon>
    </lineage>
</organism>
<dbReference type="Gene3D" id="3.40.640.10">
    <property type="entry name" value="Type I PLP-dependent aspartate aminotransferase-like (Major domain)"/>
    <property type="match status" value="1"/>
</dbReference>
<dbReference type="InterPro" id="IPR036390">
    <property type="entry name" value="WH_DNA-bd_sf"/>
</dbReference>
<dbReference type="Proteomes" id="UP000469325">
    <property type="component" value="Unassembled WGS sequence"/>
</dbReference>
<proteinExistence type="inferred from homology"/>
<dbReference type="EMBL" id="VUNC01000005">
    <property type="protein sequence ID" value="MST72860.1"/>
    <property type="molecule type" value="Genomic_DNA"/>
</dbReference>
<dbReference type="InterPro" id="IPR000524">
    <property type="entry name" value="Tscrpt_reg_HTH_GntR"/>
</dbReference>
<dbReference type="Pfam" id="PF00155">
    <property type="entry name" value="Aminotran_1_2"/>
    <property type="match status" value="1"/>
</dbReference>
<keyword evidence="7" id="KW-0808">Transferase</keyword>
<dbReference type="CDD" id="cd00609">
    <property type="entry name" value="AAT_like"/>
    <property type="match status" value="1"/>
</dbReference>
<dbReference type="InterPro" id="IPR015421">
    <property type="entry name" value="PyrdxlP-dep_Trfase_major"/>
</dbReference>
<evidence type="ECO:0000259" key="6">
    <source>
        <dbReference type="PROSITE" id="PS50949"/>
    </source>
</evidence>
<evidence type="ECO:0000256" key="5">
    <source>
        <dbReference type="ARBA" id="ARBA00023163"/>
    </source>
</evidence>
<keyword evidence="5" id="KW-0804">Transcription</keyword>
<dbReference type="PROSITE" id="PS50949">
    <property type="entry name" value="HTH_GNTR"/>
    <property type="match status" value="1"/>
</dbReference>
<dbReference type="AlphaFoldDB" id="A0A6N7XBB3"/>
<evidence type="ECO:0000256" key="3">
    <source>
        <dbReference type="ARBA" id="ARBA00023015"/>
    </source>
</evidence>
<reference evidence="7 8" key="1">
    <citation type="submission" date="2019-08" db="EMBL/GenBank/DDBJ databases">
        <title>In-depth cultivation of the pig gut microbiome towards novel bacterial diversity and tailored functional studies.</title>
        <authorList>
            <person name="Wylensek D."/>
            <person name="Hitch T.C.A."/>
            <person name="Clavel T."/>
        </authorList>
    </citation>
    <scope>NUCLEOTIDE SEQUENCE [LARGE SCALE GENOMIC DNA]</scope>
    <source>
        <strain evidence="7 8">CA-Schmier-601-WT-1</strain>
    </source>
</reference>
<dbReference type="GO" id="GO:0003700">
    <property type="term" value="F:DNA-binding transcription factor activity"/>
    <property type="evidence" value="ECO:0007669"/>
    <property type="project" value="InterPro"/>
</dbReference>
<dbReference type="GO" id="GO:0003677">
    <property type="term" value="F:DNA binding"/>
    <property type="evidence" value="ECO:0007669"/>
    <property type="project" value="UniProtKB-KW"/>
</dbReference>
<evidence type="ECO:0000256" key="1">
    <source>
        <dbReference type="ARBA" id="ARBA00005384"/>
    </source>
</evidence>
<dbReference type="PANTHER" id="PTHR46577">
    <property type="entry name" value="HTH-TYPE TRANSCRIPTIONAL REGULATORY PROTEIN GABR"/>
    <property type="match status" value="1"/>
</dbReference>
<comment type="caution">
    <text evidence="7">The sequence shown here is derived from an EMBL/GenBank/DDBJ whole genome shotgun (WGS) entry which is preliminary data.</text>
</comment>
<keyword evidence="3" id="KW-0805">Transcription regulation</keyword>
<dbReference type="GO" id="GO:0008483">
    <property type="term" value="F:transaminase activity"/>
    <property type="evidence" value="ECO:0007669"/>
    <property type="project" value="UniProtKB-KW"/>
</dbReference>
<dbReference type="Pfam" id="PF00392">
    <property type="entry name" value="GntR"/>
    <property type="match status" value="1"/>
</dbReference>
<feature type="domain" description="HTH gntR-type" evidence="6">
    <location>
        <begin position="16"/>
        <end position="84"/>
    </location>
</feature>
<dbReference type="SUPFAM" id="SSF46785">
    <property type="entry name" value="Winged helix' DNA-binding domain"/>
    <property type="match status" value="1"/>
</dbReference>
<protein>
    <submittedName>
        <fullName evidence="7">PLP-dependent aminotransferase family protein</fullName>
    </submittedName>
</protein>
<accession>A0A6N7XBB3</accession>
<evidence type="ECO:0000313" key="7">
    <source>
        <dbReference type="EMBL" id="MST72860.1"/>
    </source>
</evidence>
<keyword evidence="7" id="KW-0032">Aminotransferase</keyword>
<dbReference type="GO" id="GO:0030170">
    <property type="term" value="F:pyridoxal phosphate binding"/>
    <property type="evidence" value="ECO:0007669"/>
    <property type="project" value="InterPro"/>
</dbReference>
<dbReference type="InterPro" id="IPR015424">
    <property type="entry name" value="PyrdxlP-dep_Trfase"/>
</dbReference>
<dbReference type="RefSeq" id="WP_154435418.1">
    <property type="nucleotide sequence ID" value="NZ_VUNC01000005.1"/>
</dbReference>
<dbReference type="SMART" id="SM00345">
    <property type="entry name" value="HTH_GNTR"/>
    <property type="match status" value="1"/>
</dbReference>
<dbReference type="Gene3D" id="1.10.10.10">
    <property type="entry name" value="Winged helix-like DNA-binding domain superfamily/Winged helix DNA-binding domain"/>
    <property type="match status" value="1"/>
</dbReference>
<dbReference type="InterPro" id="IPR004839">
    <property type="entry name" value="Aminotransferase_I/II_large"/>
</dbReference>
<dbReference type="InterPro" id="IPR051446">
    <property type="entry name" value="HTH_trans_reg/aminotransferase"/>
</dbReference>
<dbReference type="InterPro" id="IPR036388">
    <property type="entry name" value="WH-like_DNA-bd_sf"/>
</dbReference>
<keyword evidence="2" id="KW-0663">Pyridoxal phosphate</keyword>
<keyword evidence="8" id="KW-1185">Reference proteome</keyword>
<dbReference type="PANTHER" id="PTHR46577:SF1">
    <property type="entry name" value="HTH-TYPE TRANSCRIPTIONAL REGULATORY PROTEIN GABR"/>
    <property type="match status" value="1"/>
</dbReference>
<sequence length="492" mass="53306">MGGPMLSYDMSQRGSLSRYEYLYRRMRDDILSGAIAAGDRLPSKRGLADALGVSLVTVENAYAQLVAEGYVTALERRGYYANELPVPHGVRPCVATFVSPDPTDDGEGPRLLADFSSPATLADSSAANLWERALRQTLSQEPREELFAAQPPQGTLRLRRAIARYLRGSRGVDVDPSRIVVAAGAQAIYAMIARLVGLGGTVAVEDPGYPRVWQTYAACGLHVAFVPTDREGMRVGELSRTGSTLVHVMPSHQFPTGCVTSASRRYRLLGWAAEGREVGKGPARYVVEDDYDCEFRMSGRPIPPLLASDSSDSVIYVNTFSKSLSSALRLAYMVLPVGLAQAWERDLSFLSCTVSVVDQVALARLLESGDYERHVSRYRSQQRAVRDGLVRAMGESSLAGIAHAEERDSGLHFVLALPAGDGGPDAERAVARAALGRGVRLAPLCGYAHDRRNASRSDGLCRFVMQYDGLKADRIPQVVEVLAWAVRSVGAG</sequence>
<evidence type="ECO:0000256" key="4">
    <source>
        <dbReference type="ARBA" id="ARBA00023125"/>
    </source>
</evidence>
<name>A0A6N7XBB3_9ACTN</name>
<dbReference type="CDD" id="cd07377">
    <property type="entry name" value="WHTH_GntR"/>
    <property type="match status" value="1"/>
</dbReference>